<evidence type="ECO:0000259" key="1">
    <source>
        <dbReference type="PROSITE" id="PS50904"/>
    </source>
</evidence>
<organism evidence="2 3">
    <name type="scientific">Steinernema hermaphroditum</name>
    <dbReference type="NCBI Taxonomy" id="289476"/>
    <lineage>
        <taxon>Eukaryota</taxon>
        <taxon>Metazoa</taxon>
        <taxon>Ecdysozoa</taxon>
        <taxon>Nematoda</taxon>
        <taxon>Chromadorea</taxon>
        <taxon>Rhabditida</taxon>
        <taxon>Tylenchina</taxon>
        <taxon>Panagrolaimomorpha</taxon>
        <taxon>Strongyloidoidea</taxon>
        <taxon>Steinernematidae</taxon>
        <taxon>Steinernema</taxon>
    </lineage>
</organism>
<dbReference type="EMBL" id="JAUCMV010000005">
    <property type="protein sequence ID" value="KAK0394905.1"/>
    <property type="molecule type" value="Genomic_DNA"/>
</dbReference>
<dbReference type="Pfam" id="PF04707">
    <property type="entry name" value="PRELI"/>
    <property type="match status" value="1"/>
</dbReference>
<gene>
    <name evidence="2" type="ORF">QR680_001001</name>
</gene>
<keyword evidence="3" id="KW-1185">Reference proteome</keyword>
<dbReference type="GO" id="GO:0005758">
    <property type="term" value="C:mitochondrial intermembrane space"/>
    <property type="evidence" value="ECO:0007669"/>
    <property type="project" value="InterPro"/>
</dbReference>
<dbReference type="PANTHER" id="PTHR11158">
    <property type="entry name" value="MSF1/PX19 RELATED"/>
    <property type="match status" value="1"/>
</dbReference>
<name>A0AA39GWL9_9BILA</name>
<sequence length="469" mass="54678">MYTKKLLGRPDTEAFAPIYKQEKQKMSRDWGAQFEILLNKSSPVSKWELMSLIRSEVNCPRLIKFGADEESNGHYVCNPEINAHQWHMCLIYSIGVRDSPNFETDFLNFTEHRCWNVLVDEDPIETDLARTWSVEGRVEKFSKRDKNITSLIDLMHKYRHSVLDILKFDIDDDIIPLIHSTISLFEVHTILTTITGEPRQLAQFLNKMGRFGYVLYAWEMDARKPNTLITSHVHDRKLQRGWVQTFQDIMKTWTAAPHIFPYSFNEVASVFWDRYPNSYAKHIMSEDVLECKVDKDQIRTKKLIVKKGASFLKSAPQWMSRLVNIKVIPTIEESVYDRLTGTLTTYTRNVSCRNLFHMEEKCLYKSTSDVHALDPMARTELTRHLYVNVTYGRINSLIERVLVMTFTKSVKRTVLGLTERLEERYGSPIIQVPFRSHLAGFNKFYPDSLLKASSAFRDSIVSKLRLIKA</sequence>
<accession>A0AA39GWL9</accession>
<dbReference type="Pfam" id="PF13383">
    <property type="entry name" value="Methyltransf_22"/>
    <property type="match status" value="1"/>
</dbReference>
<dbReference type="InterPro" id="IPR025714">
    <property type="entry name" value="Methyltranfer_dom"/>
</dbReference>
<proteinExistence type="predicted"/>
<dbReference type="Proteomes" id="UP001175271">
    <property type="component" value="Unassembled WGS sequence"/>
</dbReference>
<feature type="domain" description="PRELI/MSF1" evidence="1">
    <location>
        <begin position="250"/>
        <end position="429"/>
    </location>
</feature>
<dbReference type="InterPro" id="IPR006797">
    <property type="entry name" value="PRELI/MSF1_dom"/>
</dbReference>
<dbReference type="InterPro" id="IPR037365">
    <property type="entry name" value="Slowmo/Ups"/>
</dbReference>
<comment type="caution">
    <text evidence="2">The sequence shown here is derived from an EMBL/GenBank/DDBJ whole genome shotgun (WGS) entry which is preliminary data.</text>
</comment>
<protein>
    <recommendedName>
        <fullName evidence="1">PRELI/MSF1 domain-containing protein</fullName>
    </recommendedName>
</protein>
<evidence type="ECO:0000313" key="2">
    <source>
        <dbReference type="EMBL" id="KAK0394905.1"/>
    </source>
</evidence>
<dbReference type="AlphaFoldDB" id="A0AA39GWL9"/>
<dbReference type="PROSITE" id="PS50904">
    <property type="entry name" value="PRELI_MSF1"/>
    <property type="match status" value="1"/>
</dbReference>
<reference evidence="2" key="1">
    <citation type="submission" date="2023-06" db="EMBL/GenBank/DDBJ databases">
        <title>Genomic analysis of the entomopathogenic nematode Steinernema hermaphroditum.</title>
        <authorList>
            <person name="Schwarz E.M."/>
            <person name="Heppert J.K."/>
            <person name="Baniya A."/>
            <person name="Schwartz H.T."/>
            <person name="Tan C.-H."/>
            <person name="Antoshechkin I."/>
            <person name="Sternberg P.W."/>
            <person name="Goodrich-Blair H."/>
            <person name="Dillman A.R."/>
        </authorList>
    </citation>
    <scope>NUCLEOTIDE SEQUENCE</scope>
    <source>
        <strain evidence="2">PS9179</strain>
        <tissue evidence="2">Whole animal</tissue>
    </source>
</reference>
<evidence type="ECO:0000313" key="3">
    <source>
        <dbReference type="Proteomes" id="UP001175271"/>
    </source>
</evidence>